<sequence>MNGAADDDLAALHAALWVELERCVEDKLHGWRTATLATLASEGVDARTVVLREVDYASQQLVFFTDARSPKVTQLRAAPEALLVAWCARLGWQLRLRVRAHVETEGLGVSSRWARLRLKPAAQDYLSPLPPGTLLAEHVPAPLPAARNHFALVRLQVLSLDWLGLRAGGHRRAQFDAQGARWLAA</sequence>
<accession>A0A931J8G8</accession>
<comment type="caution">
    <text evidence="2">The sequence shown here is derived from an EMBL/GenBank/DDBJ whole genome shotgun (WGS) entry which is preliminary data.</text>
</comment>
<dbReference type="Gene3D" id="2.30.110.10">
    <property type="entry name" value="Electron Transport, Fmn-binding Protein, Chain A"/>
    <property type="match status" value="1"/>
</dbReference>
<name>A0A931J8G8_9BURK</name>
<dbReference type="SUPFAM" id="SSF50475">
    <property type="entry name" value="FMN-binding split barrel"/>
    <property type="match status" value="1"/>
</dbReference>
<keyword evidence="3" id="KW-1185">Reference proteome</keyword>
<evidence type="ECO:0000313" key="2">
    <source>
        <dbReference type="EMBL" id="MBH9578040.1"/>
    </source>
</evidence>
<gene>
    <name evidence="2" type="ORF">I7X39_14130</name>
</gene>
<proteinExistence type="predicted"/>
<protein>
    <submittedName>
        <fullName evidence="2">Pyridoxamine 5'-phosphate oxidase family protein</fullName>
    </submittedName>
</protein>
<feature type="domain" description="Pyridoxamine 5'-phosphate oxidase Alr4036 family FMN-binding" evidence="1">
    <location>
        <begin position="16"/>
        <end position="102"/>
    </location>
</feature>
<dbReference type="EMBL" id="JAEDAK010000009">
    <property type="protein sequence ID" value="MBH9578040.1"/>
    <property type="molecule type" value="Genomic_DNA"/>
</dbReference>
<dbReference type="InterPro" id="IPR024624">
    <property type="entry name" value="Pyridox_Oxase_Alr4036_FMN-bd"/>
</dbReference>
<evidence type="ECO:0000259" key="1">
    <source>
        <dbReference type="Pfam" id="PF12766"/>
    </source>
</evidence>
<evidence type="ECO:0000313" key="3">
    <source>
        <dbReference type="Proteomes" id="UP000613266"/>
    </source>
</evidence>
<dbReference type="InterPro" id="IPR012349">
    <property type="entry name" value="Split_barrel_FMN-bd"/>
</dbReference>
<organism evidence="2 3">
    <name type="scientific">Inhella proteolytica</name>
    <dbReference type="NCBI Taxonomy" id="2795029"/>
    <lineage>
        <taxon>Bacteria</taxon>
        <taxon>Pseudomonadati</taxon>
        <taxon>Pseudomonadota</taxon>
        <taxon>Betaproteobacteria</taxon>
        <taxon>Burkholderiales</taxon>
        <taxon>Sphaerotilaceae</taxon>
        <taxon>Inhella</taxon>
    </lineage>
</organism>
<dbReference type="AlphaFoldDB" id="A0A931J8G8"/>
<dbReference type="GO" id="GO:0010181">
    <property type="term" value="F:FMN binding"/>
    <property type="evidence" value="ECO:0007669"/>
    <property type="project" value="InterPro"/>
</dbReference>
<dbReference type="RefSeq" id="WP_198111810.1">
    <property type="nucleotide sequence ID" value="NZ_JAEDAK010000009.1"/>
</dbReference>
<dbReference type="Proteomes" id="UP000613266">
    <property type="component" value="Unassembled WGS sequence"/>
</dbReference>
<dbReference type="Pfam" id="PF12766">
    <property type="entry name" value="Pyridox_oxase_2"/>
    <property type="match status" value="1"/>
</dbReference>
<reference evidence="2" key="1">
    <citation type="submission" date="2020-12" db="EMBL/GenBank/DDBJ databases">
        <title>The genome sequence of Inhella sp. 1Y17.</title>
        <authorList>
            <person name="Liu Y."/>
        </authorList>
    </citation>
    <scope>NUCLEOTIDE SEQUENCE</scope>
    <source>
        <strain evidence="2">1Y17</strain>
    </source>
</reference>